<dbReference type="PANTHER" id="PTHR45138">
    <property type="entry name" value="REGULATORY COMPONENTS OF SENSORY TRANSDUCTION SYSTEM"/>
    <property type="match status" value="1"/>
</dbReference>
<sequence>MDNLHELTASLSSLKGIYDILRIVDPINKCIVVDHGATMDKPCYSILNRKTFCNNCIAMRSYIENTSFIKIEEAVDSNTIYSVIALPINYNSKKLVLELIKDITKSSSTTIRESYRKQIDSLINKLNEKIVIDEFTGIYNKSYINERLPVDINNAFSSGKPLSIIMADIDHLEKINTDHGYPIGDSILKDFSTLATKHLNNNHWAARYGGEEFLIVLNNTDLDKAYNLAENLRISLENESFKCHDTDIKVTASFGVYSIDNSKMDAKEFINNVSKNLLRAKLLGRNKTIG</sequence>
<dbReference type="InterPro" id="IPR043128">
    <property type="entry name" value="Rev_trsase/Diguanyl_cyclase"/>
</dbReference>
<dbReference type="PANTHER" id="PTHR45138:SF9">
    <property type="entry name" value="DIGUANYLATE CYCLASE DGCM-RELATED"/>
    <property type="match status" value="1"/>
</dbReference>
<evidence type="ECO:0000259" key="1">
    <source>
        <dbReference type="PROSITE" id="PS50887"/>
    </source>
</evidence>
<comment type="caution">
    <text evidence="2">The sequence shown here is derived from an EMBL/GenBank/DDBJ whole genome shotgun (WGS) entry which is preliminary data.</text>
</comment>
<gene>
    <name evidence="2" type="ORF">bsdE14_28320</name>
</gene>
<dbReference type="CDD" id="cd01949">
    <property type="entry name" value="GGDEF"/>
    <property type="match status" value="1"/>
</dbReference>
<feature type="domain" description="GGDEF" evidence="1">
    <location>
        <begin position="160"/>
        <end position="290"/>
    </location>
</feature>
<evidence type="ECO:0000313" key="2">
    <source>
        <dbReference type="EMBL" id="GLC31422.1"/>
    </source>
</evidence>
<dbReference type="Proteomes" id="UP001208567">
    <property type="component" value="Unassembled WGS sequence"/>
</dbReference>
<reference evidence="2 3" key="1">
    <citation type="journal article" date="2024" name="Int. J. Syst. Evol. Microbiol.">
        <title>Clostridium omnivorum sp. nov., isolated from anoxic soil under the treatment of reductive soil disinfestation.</title>
        <authorList>
            <person name="Ueki A."/>
            <person name="Tonouchi A."/>
            <person name="Kaku N."/>
            <person name="Honma S."/>
            <person name="Ueki K."/>
        </authorList>
    </citation>
    <scope>NUCLEOTIDE SEQUENCE [LARGE SCALE GENOMIC DNA]</scope>
    <source>
        <strain evidence="2 3">E14</strain>
    </source>
</reference>
<keyword evidence="3" id="KW-1185">Reference proteome</keyword>
<dbReference type="PROSITE" id="PS50887">
    <property type="entry name" value="GGDEF"/>
    <property type="match status" value="1"/>
</dbReference>
<dbReference type="Pfam" id="PF00990">
    <property type="entry name" value="GGDEF"/>
    <property type="match status" value="1"/>
</dbReference>
<accession>A0ABQ5N843</accession>
<dbReference type="SMART" id="SM00267">
    <property type="entry name" value="GGDEF"/>
    <property type="match status" value="1"/>
</dbReference>
<name>A0ABQ5N843_9CLOT</name>
<protein>
    <recommendedName>
        <fullName evidence="1">GGDEF domain-containing protein</fullName>
    </recommendedName>
</protein>
<dbReference type="SUPFAM" id="SSF55073">
    <property type="entry name" value="Nucleotide cyclase"/>
    <property type="match status" value="1"/>
</dbReference>
<dbReference type="InterPro" id="IPR000160">
    <property type="entry name" value="GGDEF_dom"/>
</dbReference>
<organism evidence="2 3">
    <name type="scientific">Clostridium omnivorum</name>
    <dbReference type="NCBI Taxonomy" id="1604902"/>
    <lineage>
        <taxon>Bacteria</taxon>
        <taxon>Bacillati</taxon>
        <taxon>Bacillota</taxon>
        <taxon>Clostridia</taxon>
        <taxon>Eubacteriales</taxon>
        <taxon>Clostridiaceae</taxon>
        <taxon>Clostridium</taxon>
    </lineage>
</organism>
<evidence type="ECO:0000313" key="3">
    <source>
        <dbReference type="Proteomes" id="UP001208567"/>
    </source>
</evidence>
<dbReference type="InterPro" id="IPR029787">
    <property type="entry name" value="Nucleotide_cyclase"/>
</dbReference>
<dbReference type="Gene3D" id="3.30.70.270">
    <property type="match status" value="1"/>
</dbReference>
<proteinExistence type="predicted"/>
<dbReference type="InterPro" id="IPR050469">
    <property type="entry name" value="Diguanylate_Cyclase"/>
</dbReference>
<dbReference type="NCBIfam" id="TIGR00254">
    <property type="entry name" value="GGDEF"/>
    <property type="match status" value="1"/>
</dbReference>
<dbReference type="EMBL" id="BRXR01000001">
    <property type="protein sequence ID" value="GLC31422.1"/>
    <property type="molecule type" value="Genomic_DNA"/>
</dbReference>
<dbReference type="RefSeq" id="WP_264850710.1">
    <property type="nucleotide sequence ID" value="NZ_BRXR01000001.1"/>
</dbReference>